<name>A0AB38G875_9STRE</name>
<dbReference type="Proteomes" id="UP000248954">
    <property type="component" value="Chromosome 1"/>
</dbReference>
<proteinExistence type="predicted"/>
<evidence type="ECO:0000313" key="2">
    <source>
        <dbReference type="EMBL" id="SQF42820.1"/>
    </source>
</evidence>
<organism evidence="2 3">
    <name type="scientific">Streptococcus lutetiensis</name>
    <dbReference type="NCBI Taxonomy" id="150055"/>
    <lineage>
        <taxon>Bacteria</taxon>
        <taxon>Bacillati</taxon>
        <taxon>Bacillota</taxon>
        <taxon>Bacilli</taxon>
        <taxon>Lactobacillales</taxon>
        <taxon>Streptococcaceae</taxon>
        <taxon>Streptococcus</taxon>
    </lineage>
</organism>
<keyword evidence="1" id="KW-0812">Transmembrane</keyword>
<dbReference type="AlphaFoldDB" id="A0AB38G875"/>
<protein>
    <submittedName>
        <fullName evidence="2">ABC transporter permease protein</fullName>
    </submittedName>
</protein>
<accession>A0AB38G875</accession>
<feature type="transmembrane region" description="Helical" evidence="1">
    <location>
        <begin position="178"/>
        <end position="198"/>
    </location>
</feature>
<sequence length="200" mass="23041">MERVDAKTKLLAKVDLKNDSEKYLTLEWFDELAKKVIAVDKGKNFDNDSEGIWLDRNFVEKNHLKLDDDVTLVIANQTIHFPIKGLVESADKIYFTRSIEYLAPNSKNYTYGYVPEKALAKMTRGHTTNNALDIYAKKGDIRHNIEEILGKHLFSYDNQKTLTEVSEATGRVGQIRNFSFIFIFLAILAMFTTIRRLIES</sequence>
<keyword evidence="1" id="KW-1133">Transmembrane helix</keyword>
<dbReference type="EMBL" id="LS483348">
    <property type="protein sequence ID" value="SQF42820.1"/>
    <property type="molecule type" value="Genomic_DNA"/>
</dbReference>
<gene>
    <name evidence="2" type="ORF">NCTC8738_01645</name>
</gene>
<keyword evidence="1" id="KW-0472">Membrane</keyword>
<evidence type="ECO:0000313" key="3">
    <source>
        <dbReference type="Proteomes" id="UP000248954"/>
    </source>
</evidence>
<reference evidence="2 3" key="1">
    <citation type="submission" date="2018-06" db="EMBL/GenBank/DDBJ databases">
        <authorList>
            <consortium name="Pathogen Informatics"/>
            <person name="Doyle S."/>
        </authorList>
    </citation>
    <scope>NUCLEOTIDE SEQUENCE [LARGE SCALE GENOMIC DNA]</scope>
    <source>
        <strain evidence="2 3">NCTC8738</strain>
    </source>
</reference>
<dbReference type="RefSeq" id="WP_052317429.1">
    <property type="nucleotide sequence ID" value="NZ_CP066277.1"/>
</dbReference>
<evidence type="ECO:0000256" key="1">
    <source>
        <dbReference type="SAM" id="Phobius"/>
    </source>
</evidence>